<dbReference type="Proteomes" id="UP000191094">
    <property type="component" value="Unassembled WGS sequence"/>
</dbReference>
<dbReference type="PANTHER" id="PTHR36154">
    <property type="entry name" value="DNA-BINDING TRANSCRIPTIONAL ACTIVATOR ALPA"/>
    <property type="match status" value="1"/>
</dbReference>
<sequence>MKAKPTSMLRIADVAKKTALDKSTIWEKLKKEQFPKPYKHGKVTAWKESDVDEWIEQNYTQA</sequence>
<dbReference type="PANTHER" id="PTHR36154:SF1">
    <property type="entry name" value="DNA-BINDING TRANSCRIPTIONAL ACTIVATOR ALPA"/>
    <property type="match status" value="1"/>
</dbReference>
<evidence type="ECO:0000313" key="1">
    <source>
        <dbReference type="EMBL" id="OOS22740.1"/>
    </source>
</evidence>
<dbReference type="Pfam" id="PF05930">
    <property type="entry name" value="Phage_AlpA"/>
    <property type="match status" value="1"/>
</dbReference>
<dbReference type="STRING" id="90241.B0682_00500"/>
<accession>A0A1T0CK71</accession>
<gene>
    <name evidence="1" type="ORF">B0682_00500</name>
</gene>
<keyword evidence="2" id="KW-1185">Reference proteome</keyword>
<evidence type="ECO:0000313" key="2">
    <source>
        <dbReference type="Proteomes" id="UP000191094"/>
    </source>
</evidence>
<comment type="caution">
    <text evidence="1">The sequence shown here is derived from an EMBL/GenBank/DDBJ whole genome shotgun (WGS) entry which is preliminary data.</text>
</comment>
<dbReference type="Gene3D" id="1.10.238.160">
    <property type="match status" value="1"/>
</dbReference>
<dbReference type="EMBL" id="MUYT01000001">
    <property type="protein sequence ID" value="OOS22740.1"/>
    <property type="molecule type" value="Genomic_DNA"/>
</dbReference>
<reference evidence="1 2" key="1">
    <citation type="submission" date="2017-02" db="EMBL/GenBank/DDBJ databases">
        <title>Draft genome sequence of Moraxella lincolnii CCUG 9405T type strain.</title>
        <authorList>
            <person name="Salva-Serra F."/>
            <person name="Engstrom-Jakobsson H."/>
            <person name="Thorell K."/>
            <person name="Jaen-Luchoro D."/>
            <person name="Gonzales-Siles L."/>
            <person name="Karlsson R."/>
            <person name="Yazdan S."/>
            <person name="Boulund F."/>
            <person name="Johnning A."/>
            <person name="Engstrand L."/>
            <person name="Kristiansson E."/>
            <person name="Moore E."/>
        </authorList>
    </citation>
    <scope>NUCLEOTIDE SEQUENCE [LARGE SCALE GENOMIC DNA]</scope>
    <source>
        <strain evidence="1 2">CCUG 9405</strain>
    </source>
</reference>
<dbReference type="InterPro" id="IPR052931">
    <property type="entry name" value="Prophage_regulatory_activator"/>
</dbReference>
<organism evidence="1 2">
    <name type="scientific">Lwoffella lincolnii</name>
    <dbReference type="NCBI Taxonomy" id="90241"/>
    <lineage>
        <taxon>Bacteria</taxon>
        <taxon>Pseudomonadati</taxon>
        <taxon>Pseudomonadota</taxon>
        <taxon>Gammaproteobacteria</taxon>
        <taxon>Moraxellales</taxon>
        <taxon>Moraxellaceae</taxon>
        <taxon>Lwoffella</taxon>
    </lineage>
</organism>
<protein>
    <submittedName>
        <fullName evidence="1">Uncharacterized protein</fullName>
    </submittedName>
</protein>
<name>A0A1T0CK71_9GAMM</name>
<dbReference type="RefSeq" id="WP_205760078.1">
    <property type="nucleotide sequence ID" value="NZ_CP147511.1"/>
</dbReference>
<proteinExistence type="predicted"/>
<dbReference type="AlphaFoldDB" id="A0A1T0CK71"/>
<dbReference type="InterPro" id="IPR010260">
    <property type="entry name" value="AlpA"/>
</dbReference>